<dbReference type="Pfam" id="PF22486">
    <property type="entry name" value="MATH_2"/>
    <property type="match status" value="1"/>
</dbReference>
<dbReference type="InterPro" id="IPR000210">
    <property type="entry name" value="BTB/POZ_dom"/>
</dbReference>
<evidence type="ECO:0000313" key="6">
    <source>
        <dbReference type="EMBL" id="PKA46112.1"/>
    </source>
</evidence>
<accession>A0A2H9ZS40</accession>
<dbReference type="Gene3D" id="2.60.210.10">
    <property type="entry name" value="Apoptosis, Tumor Necrosis Factor Receptor Associated Protein 2, Chain A"/>
    <property type="match status" value="1"/>
</dbReference>
<comment type="function">
    <text evidence="1">May act as a substrate-specific adapter of an E3 ubiquitin-protein ligase complex (CUL3-RBX1-BTB) which mediates the ubiquitination and subsequent proteasomal degradation of target proteins.</text>
</comment>
<dbReference type="OrthoDB" id="6359816at2759"/>
<evidence type="ECO:0000313" key="7">
    <source>
        <dbReference type="Proteomes" id="UP000236161"/>
    </source>
</evidence>
<comment type="similarity">
    <text evidence="3">Belongs to the Tdpoz family.</text>
</comment>
<dbReference type="SUPFAM" id="SSF54695">
    <property type="entry name" value="POZ domain"/>
    <property type="match status" value="1"/>
</dbReference>
<dbReference type="PROSITE" id="PS50097">
    <property type="entry name" value="BTB"/>
    <property type="match status" value="1"/>
</dbReference>
<feature type="domain" description="MATH" evidence="5">
    <location>
        <begin position="27"/>
        <end position="161"/>
    </location>
</feature>
<dbReference type="InterPro" id="IPR002083">
    <property type="entry name" value="MATH/TRAF_dom"/>
</dbReference>
<dbReference type="EMBL" id="KZ454427">
    <property type="protein sequence ID" value="PKA46112.1"/>
    <property type="molecule type" value="Genomic_DNA"/>
</dbReference>
<dbReference type="CDD" id="cd00121">
    <property type="entry name" value="MATH"/>
    <property type="match status" value="1"/>
</dbReference>
<dbReference type="FunFam" id="3.30.710.10:FF:000136">
    <property type="entry name" value="BTB-POZ and math domain 1"/>
    <property type="match status" value="1"/>
</dbReference>
<dbReference type="PROSITE" id="PS50144">
    <property type="entry name" value="MATH"/>
    <property type="match status" value="1"/>
</dbReference>
<dbReference type="Gene3D" id="3.30.710.10">
    <property type="entry name" value="Potassium Channel Kv1.1, Chain A"/>
    <property type="match status" value="1"/>
</dbReference>
<dbReference type="STRING" id="1088818.A0A2H9ZS40"/>
<feature type="domain" description="BTB" evidence="4">
    <location>
        <begin position="197"/>
        <end position="260"/>
    </location>
</feature>
<evidence type="ECO:0000259" key="4">
    <source>
        <dbReference type="PROSITE" id="PS50097"/>
    </source>
</evidence>
<evidence type="ECO:0000256" key="3">
    <source>
        <dbReference type="ARBA" id="ARBA00010846"/>
    </source>
</evidence>
<dbReference type="Proteomes" id="UP000236161">
    <property type="component" value="Unassembled WGS sequence"/>
</dbReference>
<dbReference type="InterPro" id="IPR056423">
    <property type="entry name" value="BACK_BPM_SPOP"/>
</dbReference>
<sequence length="388" mass="43241">MEKAGGEPGVFGGDKICRSKSVFELVKGSHQFIIKGLSLAMGMGPGKFLSSDKFTAGDYQWAVYFYPDGTTLEDNALYASAFIALASEGTDVRALFELTLLDQSGKGKHKVHTHLERALENGPYTLKYQGSMWGYKRFYRKTLLETSNYVKDDCLIMNCTVGVVQNHLETVQHLLIPVPPPDMRRSLKELLKSGIGSDVIFEVGDVTFNAHKLILAARSPVFKAQFFGLFGNGNIDKVVVEDVEPPVFKAMLMYMYSDELPNVVELSGPVLMCTSTNMVQHLLVAADRYGLDRLKLLCESKLSEEINADIVASTMLLAEQHNCAYLKYVCLKFISAKENLGGRFPSSLISRAMHHRFLNARHLPSTYVGIFMLLLYPVTLLWLDEVLG</sequence>
<proteinExistence type="inferred from homology"/>
<dbReference type="InterPro" id="IPR008974">
    <property type="entry name" value="TRAF-like"/>
</dbReference>
<name>A0A2H9ZS40_9ASPA</name>
<dbReference type="SMART" id="SM00225">
    <property type="entry name" value="BTB"/>
    <property type="match status" value="1"/>
</dbReference>
<dbReference type="SUPFAM" id="SSF49599">
    <property type="entry name" value="TRAF domain-like"/>
    <property type="match status" value="1"/>
</dbReference>
<dbReference type="SMART" id="SM00061">
    <property type="entry name" value="MATH"/>
    <property type="match status" value="1"/>
</dbReference>
<reference evidence="6 7" key="1">
    <citation type="journal article" date="2017" name="Nature">
        <title>The Apostasia genome and the evolution of orchids.</title>
        <authorList>
            <person name="Zhang G.Q."/>
            <person name="Liu K.W."/>
            <person name="Li Z."/>
            <person name="Lohaus R."/>
            <person name="Hsiao Y.Y."/>
            <person name="Niu S.C."/>
            <person name="Wang J.Y."/>
            <person name="Lin Y.C."/>
            <person name="Xu Q."/>
            <person name="Chen L.J."/>
            <person name="Yoshida K."/>
            <person name="Fujiwara S."/>
            <person name="Wang Z.W."/>
            <person name="Zhang Y.Q."/>
            <person name="Mitsuda N."/>
            <person name="Wang M."/>
            <person name="Liu G.H."/>
            <person name="Pecoraro L."/>
            <person name="Huang H.X."/>
            <person name="Xiao X.J."/>
            <person name="Lin M."/>
            <person name="Wu X.Y."/>
            <person name="Wu W.L."/>
            <person name="Chen Y.Y."/>
            <person name="Chang S.B."/>
            <person name="Sakamoto S."/>
            <person name="Ohme-Takagi M."/>
            <person name="Yagi M."/>
            <person name="Zeng S.J."/>
            <person name="Shen C.Y."/>
            <person name="Yeh C.M."/>
            <person name="Luo Y.B."/>
            <person name="Tsai W.C."/>
            <person name="Van de Peer Y."/>
            <person name="Liu Z.J."/>
        </authorList>
    </citation>
    <scope>NUCLEOTIDE SEQUENCE [LARGE SCALE GENOMIC DNA]</scope>
    <source>
        <strain evidence="7">cv. Shenzhen</strain>
        <tissue evidence="6">Stem</tissue>
    </source>
</reference>
<evidence type="ECO:0000256" key="2">
    <source>
        <dbReference type="ARBA" id="ARBA00004906"/>
    </source>
</evidence>
<dbReference type="PANTHER" id="PTHR26379:SF293">
    <property type="entry name" value="BTB_POZ AND MATH DOMAIN-CONTAINING PROTEIN 3"/>
    <property type="match status" value="1"/>
</dbReference>
<keyword evidence="7" id="KW-1185">Reference proteome</keyword>
<organism evidence="6 7">
    <name type="scientific">Apostasia shenzhenica</name>
    <dbReference type="NCBI Taxonomy" id="1088818"/>
    <lineage>
        <taxon>Eukaryota</taxon>
        <taxon>Viridiplantae</taxon>
        <taxon>Streptophyta</taxon>
        <taxon>Embryophyta</taxon>
        <taxon>Tracheophyta</taxon>
        <taxon>Spermatophyta</taxon>
        <taxon>Magnoliopsida</taxon>
        <taxon>Liliopsida</taxon>
        <taxon>Asparagales</taxon>
        <taxon>Orchidaceae</taxon>
        <taxon>Apostasioideae</taxon>
        <taxon>Apostasia</taxon>
    </lineage>
</organism>
<dbReference type="GO" id="GO:0071472">
    <property type="term" value="P:cellular response to salt stress"/>
    <property type="evidence" value="ECO:0007669"/>
    <property type="project" value="UniProtKB-ARBA"/>
</dbReference>
<dbReference type="AlphaFoldDB" id="A0A2H9ZS40"/>
<evidence type="ECO:0000259" key="5">
    <source>
        <dbReference type="PROSITE" id="PS50144"/>
    </source>
</evidence>
<dbReference type="PANTHER" id="PTHR26379">
    <property type="entry name" value="BTB/POZ AND MATH DOMAIN-CONTAINING PROTEIN 1"/>
    <property type="match status" value="1"/>
</dbReference>
<dbReference type="InterPro" id="IPR011333">
    <property type="entry name" value="SKP1/BTB/POZ_sf"/>
</dbReference>
<dbReference type="Pfam" id="PF00651">
    <property type="entry name" value="BTB"/>
    <property type="match status" value="1"/>
</dbReference>
<gene>
    <name evidence="6" type="primary">BPM3</name>
    <name evidence="6" type="ORF">AXF42_Ash015403</name>
</gene>
<dbReference type="InterPro" id="IPR045005">
    <property type="entry name" value="BPM1-6"/>
</dbReference>
<dbReference type="Pfam" id="PF24570">
    <property type="entry name" value="BACK_BPM_SPOP"/>
    <property type="match status" value="1"/>
</dbReference>
<dbReference type="CDD" id="cd18280">
    <property type="entry name" value="BTB_POZ_BPM_plant"/>
    <property type="match status" value="1"/>
</dbReference>
<dbReference type="GO" id="GO:0016567">
    <property type="term" value="P:protein ubiquitination"/>
    <property type="evidence" value="ECO:0007669"/>
    <property type="project" value="InterPro"/>
</dbReference>
<protein>
    <submittedName>
        <fullName evidence="6">BTB/POZ and MATH domain-containing protein 3</fullName>
    </submittedName>
</protein>
<evidence type="ECO:0000256" key="1">
    <source>
        <dbReference type="ARBA" id="ARBA00002668"/>
    </source>
</evidence>
<comment type="pathway">
    <text evidence="2">Protein modification; protein ubiquitination.</text>
</comment>